<dbReference type="InterPro" id="IPR010998">
    <property type="entry name" value="Integrase_recombinase_N"/>
</dbReference>
<gene>
    <name evidence="3" type="ORF">INT48_004619</name>
</gene>
<comment type="caution">
    <text evidence="3">The sequence shown here is derived from an EMBL/GenBank/DDBJ whole genome shotgun (WGS) entry which is preliminary data.</text>
</comment>
<organism evidence="3 4">
    <name type="scientific">Thamnidium elegans</name>
    <dbReference type="NCBI Taxonomy" id="101142"/>
    <lineage>
        <taxon>Eukaryota</taxon>
        <taxon>Fungi</taxon>
        <taxon>Fungi incertae sedis</taxon>
        <taxon>Mucoromycota</taxon>
        <taxon>Mucoromycotina</taxon>
        <taxon>Mucoromycetes</taxon>
        <taxon>Mucorales</taxon>
        <taxon>Mucorineae</taxon>
        <taxon>Mucoraceae</taxon>
        <taxon>Thamnidium</taxon>
    </lineage>
</organism>
<proteinExistence type="predicted"/>
<dbReference type="AlphaFoldDB" id="A0A8H7SZK9"/>
<dbReference type="EMBL" id="JAEPRE010000009">
    <property type="protein sequence ID" value="KAG2237117.1"/>
    <property type="molecule type" value="Genomic_DNA"/>
</dbReference>
<accession>A0A8H7SZK9</accession>
<sequence>MNMRMHQALQETARLAKETAPQSTRKSYDRLIAEFKAWCEETFSASDPTRYLVVCRKTKVPRKGKEPEHLKYSAIDQYVSAITSLYREQVKLGANCHPEPRPYVKDLLRAHKCMEDKKKREQNVDRAANTYSDGYTTTEELIKFSDYYFGLNTSEDLRNCLEFFFGSLFTSSWPQCQSCRTC</sequence>
<keyword evidence="4" id="KW-1185">Reference proteome</keyword>
<dbReference type="Proteomes" id="UP000613177">
    <property type="component" value="Unassembled WGS sequence"/>
</dbReference>
<evidence type="ECO:0000256" key="1">
    <source>
        <dbReference type="ARBA" id="ARBA00023125"/>
    </source>
</evidence>
<dbReference type="Gene3D" id="1.10.150.130">
    <property type="match status" value="1"/>
</dbReference>
<evidence type="ECO:0000256" key="2">
    <source>
        <dbReference type="SAM" id="MobiDB-lite"/>
    </source>
</evidence>
<reference evidence="3" key="1">
    <citation type="submission" date="2021-01" db="EMBL/GenBank/DDBJ databases">
        <title>Metabolic potential, ecology and presence of endohyphal bacteria is reflected in genomic diversity of Mucoromycotina.</title>
        <authorList>
            <person name="Muszewska A."/>
            <person name="Okrasinska A."/>
            <person name="Steczkiewicz K."/>
            <person name="Drgas O."/>
            <person name="Orlowska M."/>
            <person name="Perlinska-Lenart U."/>
            <person name="Aleksandrzak-Piekarczyk T."/>
            <person name="Szatraj K."/>
            <person name="Zielenkiewicz U."/>
            <person name="Pilsyk S."/>
            <person name="Malc E."/>
            <person name="Mieczkowski P."/>
            <person name="Kruszewska J.S."/>
            <person name="Biernat P."/>
            <person name="Pawlowska J."/>
        </authorList>
    </citation>
    <scope>NUCLEOTIDE SEQUENCE</scope>
    <source>
        <strain evidence="3">WA0000018081</strain>
    </source>
</reference>
<dbReference type="GO" id="GO:0003677">
    <property type="term" value="F:DNA binding"/>
    <property type="evidence" value="ECO:0007669"/>
    <property type="project" value="UniProtKB-KW"/>
</dbReference>
<name>A0A8H7SZK9_9FUNG</name>
<protein>
    <submittedName>
        <fullName evidence="3">Uncharacterized protein</fullName>
    </submittedName>
</protein>
<evidence type="ECO:0000313" key="3">
    <source>
        <dbReference type="EMBL" id="KAG2237117.1"/>
    </source>
</evidence>
<dbReference type="SUPFAM" id="SSF47823">
    <property type="entry name" value="lambda integrase-like, N-terminal domain"/>
    <property type="match status" value="1"/>
</dbReference>
<feature type="region of interest" description="Disordered" evidence="2">
    <location>
        <begin position="1"/>
        <end position="21"/>
    </location>
</feature>
<keyword evidence="1" id="KW-0238">DNA-binding</keyword>
<evidence type="ECO:0000313" key="4">
    <source>
        <dbReference type="Proteomes" id="UP000613177"/>
    </source>
</evidence>